<dbReference type="EC" id="2.1.1.63" evidence="3"/>
<dbReference type="GO" id="GO:0006281">
    <property type="term" value="P:DNA repair"/>
    <property type="evidence" value="ECO:0007669"/>
    <property type="project" value="InterPro"/>
</dbReference>
<evidence type="ECO:0000259" key="2">
    <source>
        <dbReference type="Pfam" id="PF01035"/>
    </source>
</evidence>
<dbReference type="OrthoDB" id="9790916at2"/>
<dbReference type="CDD" id="cd06445">
    <property type="entry name" value="ATase"/>
    <property type="match status" value="1"/>
</dbReference>
<gene>
    <name evidence="3" type="primary">ogt_1</name>
    <name evidence="3" type="ORF">Poly30_09160</name>
</gene>
<dbReference type="NCBIfam" id="TIGR00589">
    <property type="entry name" value="ogt"/>
    <property type="match status" value="1"/>
</dbReference>
<keyword evidence="3" id="KW-0808">Transferase</keyword>
<proteinExistence type="predicted"/>
<name>A0A518EMV5_9BACT</name>
<organism evidence="3 4">
    <name type="scientific">Saltatorellus ferox</name>
    <dbReference type="NCBI Taxonomy" id="2528018"/>
    <lineage>
        <taxon>Bacteria</taxon>
        <taxon>Pseudomonadati</taxon>
        <taxon>Planctomycetota</taxon>
        <taxon>Planctomycetia</taxon>
        <taxon>Planctomycetia incertae sedis</taxon>
        <taxon>Saltatorellus</taxon>
    </lineage>
</organism>
<dbReference type="InterPro" id="IPR036388">
    <property type="entry name" value="WH-like_DNA-bd_sf"/>
</dbReference>
<evidence type="ECO:0000313" key="4">
    <source>
        <dbReference type="Proteomes" id="UP000320390"/>
    </source>
</evidence>
<dbReference type="RefSeq" id="WP_145194826.1">
    <property type="nucleotide sequence ID" value="NZ_CP036434.1"/>
</dbReference>
<dbReference type="PANTHER" id="PTHR42942">
    <property type="entry name" value="6-O-METHYLGUANINE DNA METHYLTRANSFERASE"/>
    <property type="match status" value="1"/>
</dbReference>
<dbReference type="InterPro" id="IPR052520">
    <property type="entry name" value="ATL_DNA_repair"/>
</dbReference>
<keyword evidence="4" id="KW-1185">Reference proteome</keyword>
<dbReference type="AlphaFoldDB" id="A0A518EMV5"/>
<sequence>MSPGKPREKSAPELLQDIRVQRVLATVDSIPRGRVASYGQVAEEAGLPRAARFVGSTLRRFVNHSGVPWHRVLGSDGTIRVAGGTARDQAQLLRAEGVAVKNGRVRLEDCGWDPED</sequence>
<dbReference type="Proteomes" id="UP000320390">
    <property type="component" value="Chromosome"/>
</dbReference>
<dbReference type="EMBL" id="CP036434">
    <property type="protein sequence ID" value="QDV05419.1"/>
    <property type="molecule type" value="Genomic_DNA"/>
</dbReference>
<keyword evidence="3" id="KW-0489">Methyltransferase</keyword>
<accession>A0A518EMV5</accession>
<dbReference type="GO" id="GO:0032259">
    <property type="term" value="P:methylation"/>
    <property type="evidence" value="ECO:0007669"/>
    <property type="project" value="UniProtKB-KW"/>
</dbReference>
<dbReference type="Gene3D" id="1.10.10.10">
    <property type="entry name" value="Winged helix-like DNA-binding domain superfamily/Winged helix DNA-binding domain"/>
    <property type="match status" value="1"/>
</dbReference>
<protein>
    <submittedName>
        <fullName evidence="3">Methylated-DNA--protein-cysteine methyltransferase</fullName>
        <ecNumber evidence="3">2.1.1.63</ecNumber>
    </submittedName>
</protein>
<keyword evidence="1" id="KW-0227">DNA damage</keyword>
<dbReference type="InterPro" id="IPR014048">
    <property type="entry name" value="MethylDNA_cys_MeTrfase_DNA-bd"/>
</dbReference>
<dbReference type="SUPFAM" id="SSF46767">
    <property type="entry name" value="Methylated DNA-protein cysteine methyltransferase, C-terminal domain"/>
    <property type="match status" value="1"/>
</dbReference>
<dbReference type="Pfam" id="PF01035">
    <property type="entry name" value="DNA_binding_1"/>
    <property type="match status" value="1"/>
</dbReference>
<feature type="domain" description="Methylated-DNA-[protein]-cysteine S-methyltransferase DNA binding" evidence="2">
    <location>
        <begin position="21"/>
        <end position="98"/>
    </location>
</feature>
<dbReference type="InterPro" id="IPR036217">
    <property type="entry name" value="MethylDNA_cys_MeTrfase_DNAb"/>
</dbReference>
<dbReference type="GO" id="GO:0003908">
    <property type="term" value="F:methylated-DNA-[protein]-cysteine S-methyltransferase activity"/>
    <property type="evidence" value="ECO:0007669"/>
    <property type="project" value="UniProtKB-EC"/>
</dbReference>
<dbReference type="PANTHER" id="PTHR42942:SF1">
    <property type="entry name" value="ALKYLTRANSFERASE-LIKE PROTEIN 1"/>
    <property type="match status" value="1"/>
</dbReference>
<evidence type="ECO:0000256" key="1">
    <source>
        <dbReference type="ARBA" id="ARBA00022763"/>
    </source>
</evidence>
<reference evidence="3 4" key="1">
    <citation type="submission" date="2019-02" db="EMBL/GenBank/DDBJ databases">
        <title>Deep-cultivation of Planctomycetes and their phenomic and genomic characterization uncovers novel biology.</title>
        <authorList>
            <person name="Wiegand S."/>
            <person name="Jogler M."/>
            <person name="Boedeker C."/>
            <person name="Pinto D."/>
            <person name="Vollmers J."/>
            <person name="Rivas-Marin E."/>
            <person name="Kohn T."/>
            <person name="Peeters S.H."/>
            <person name="Heuer A."/>
            <person name="Rast P."/>
            <person name="Oberbeckmann S."/>
            <person name="Bunk B."/>
            <person name="Jeske O."/>
            <person name="Meyerdierks A."/>
            <person name="Storesund J.E."/>
            <person name="Kallscheuer N."/>
            <person name="Luecker S."/>
            <person name="Lage O.M."/>
            <person name="Pohl T."/>
            <person name="Merkel B.J."/>
            <person name="Hornburger P."/>
            <person name="Mueller R.-W."/>
            <person name="Bruemmer F."/>
            <person name="Labrenz M."/>
            <person name="Spormann A.M."/>
            <person name="Op den Camp H."/>
            <person name="Overmann J."/>
            <person name="Amann R."/>
            <person name="Jetten M.S.M."/>
            <person name="Mascher T."/>
            <person name="Medema M.H."/>
            <person name="Devos D.P."/>
            <person name="Kaster A.-K."/>
            <person name="Ovreas L."/>
            <person name="Rohde M."/>
            <person name="Galperin M.Y."/>
            <person name="Jogler C."/>
        </authorList>
    </citation>
    <scope>NUCLEOTIDE SEQUENCE [LARGE SCALE GENOMIC DNA]</scope>
    <source>
        <strain evidence="3 4">Poly30</strain>
    </source>
</reference>
<evidence type="ECO:0000313" key="3">
    <source>
        <dbReference type="EMBL" id="QDV05419.1"/>
    </source>
</evidence>